<gene>
    <name evidence="1" type="ORF">L2E82_13772</name>
</gene>
<evidence type="ECO:0000313" key="2">
    <source>
        <dbReference type="Proteomes" id="UP001055811"/>
    </source>
</evidence>
<protein>
    <submittedName>
        <fullName evidence="1">Uncharacterized protein</fullName>
    </submittedName>
</protein>
<reference evidence="1 2" key="2">
    <citation type="journal article" date="2022" name="Mol. Ecol. Resour.">
        <title>The genomes of chicory, endive, great burdock and yacon provide insights into Asteraceae paleo-polyploidization history and plant inulin production.</title>
        <authorList>
            <person name="Fan W."/>
            <person name="Wang S."/>
            <person name="Wang H."/>
            <person name="Wang A."/>
            <person name="Jiang F."/>
            <person name="Liu H."/>
            <person name="Zhao H."/>
            <person name="Xu D."/>
            <person name="Zhang Y."/>
        </authorList>
    </citation>
    <scope>NUCLEOTIDE SEQUENCE [LARGE SCALE GENOMIC DNA]</scope>
    <source>
        <strain evidence="2">cv. Punajuju</strain>
        <tissue evidence="1">Leaves</tissue>
    </source>
</reference>
<dbReference type="Proteomes" id="UP001055811">
    <property type="component" value="Linkage Group LG03"/>
</dbReference>
<reference evidence="2" key="1">
    <citation type="journal article" date="2022" name="Mol. Ecol. Resour.">
        <title>The genomes of chicory, endive, great burdock and yacon provide insights into Asteraceae palaeo-polyploidization history and plant inulin production.</title>
        <authorList>
            <person name="Fan W."/>
            <person name="Wang S."/>
            <person name="Wang H."/>
            <person name="Wang A."/>
            <person name="Jiang F."/>
            <person name="Liu H."/>
            <person name="Zhao H."/>
            <person name="Xu D."/>
            <person name="Zhang Y."/>
        </authorList>
    </citation>
    <scope>NUCLEOTIDE SEQUENCE [LARGE SCALE GENOMIC DNA]</scope>
    <source>
        <strain evidence="2">cv. Punajuju</strain>
    </source>
</reference>
<keyword evidence="2" id="KW-1185">Reference proteome</keyword>
<proteinExistence type="predicted"/>
<dbReference type="EMBL" id="CM042011">
    <property type="protein sequence ID" value="KAI3763775.1"/>
    <property type="molecule type" value="Genomic_DNA"/>
</dbReference>
<name>A0ACB9EYS4_CICIN</name>
<organism evidence="1 2">
    <name type="scientific">Cichorium intybus</name>
    <name type="common">Chicory</name>
    <dbReference type="NCBI Taxonomy" id="13427"/>
    <lineage>
        <taxon>Eukaryota</taxon>
        <taxon>Viridiplantae</taxon>
        <taxon>Streptophyta</taxon>
        <taxon>Embryophyta</taxon>
        <taxon>Tracheophyta</taxon>
        <taxon>Spermatophyta</taxon>
        <taxon>Magnoliopsida</taxon>
        <taxon>eudicotyledons</taxon>
        <taxon>Gunneridae</taxon>
        <taxon>Pentapetalae</taxon>
        <taxon>asterids</taxon>
        <taxon>campanulids</taxon>
        <taxon>Asterales</taxon>
        <taxon>Asteraceae</taxon>
        <taxon>Cichorioideae</taxon>
        <taxon>Cichorieae</taxon>
        <taxon>Cichoriinae</taxon>
        <taxon>Cichorium</taxon>
    </lineage>
</organism>
<sequence>MKYPYRTRDLVHTQIYRARFEALGRESVLTARCKPIGDESSSHVGNQYVSSLLEDDSNLWEELLNIEKNPEDVLEDLDTQQLDWDDDLKELMDQIEYLRSSNP</sequence>
<comment type="caution">
    <text evidence="1">The sequence shown here is derived from an EMBL/GenBank/DDBJ whole genome shotgun (WGS) entry which is preliminary data.</text>
</comment>
<accession>A0ACB9EYS4</accession>
<evidence type="ECO:0000313" key="1">
    <source>
        <dbReference type="EMBL" id="KAI3763775.1"/>
    </source>
</evidence>